<protein>
    <submittedName>
        <fullName evidence="5">Dolichol-phosphate mannosyltransferase</fullName>
        <ecNumber evidence="5">2.4.1.83</ecNumber>
    </submittedName>
</protein>
<dbReference type="InterPro" id="IPR039528">
    <property type="entry name" value="DPM1-like"/>
</dbReference>
<dbReference type="GO" id="GO:0004582">
    <property type="term" value="F:dolichyl-phosphate beta-D-mannosyltransferase activity"/>
    <property type="evidence" value="ECO:0007669"/>
    <property type="project" value="UniProtKB-EC"/>
</dbReference>
<dbReference type="GO" id="GO:0009247">
    <property type="term" value="P:glycolipid biosynthetic process"/>
    <property type="evidence" value="ECO:0007669"/>
    <property type="project" value="TreeGrafter"/>
</dbReference>
<proteinExistence type="inferred from homology"/>
<feature type="domain" description="Glycosyltransferase 2-like" evidence="4">
    <location>
        <begin position="11"/>
        <end position="178"/>
    </location>
</feature>
<reference evidence="5 6" key="1">
    <citation type="submission" date="2020-03" db="EMBL/GenBank/DDBJ databases">
        <title>Genomic Encyclopedia of Type Strains, Phase IV (KMG-IV): sequencing the most valuable type-strain genomes for metagenomic binning, comparative biology and taxonomic classification.</title>
        <authorList>
            <person name="Goeker M."/>
        </authorList>
    </citation>
    <scope>NUCLEOTIDE SEQUENCE [LARGE SCALE GENOMIC DNA]</scope>
    <source>
        <strain evidence="5 6">DSM 5718</strain>
    </source>
</reference>
<evidence type="ECO:0000259" key="4">
    <source>
        <dbReference type="Pfam" id="PF00535"/>
    </source>
</evidence>
<dbReference type="AlphaFoldDB" id="A0A846MRM4"/>
<dbReference type="EC" id="2.4.1.83" evidence="5"/>
<dbReference type="Pfam" id="PF00535">
    <property type="entry name" value="Glycos_transf_2"/>
    <property type="match status" value="1"/>
</dbReference>
<organism evidence="5 6">
    <name type="scientific">Thermonema lapsum</name>
    <dbReference type="NCBI Taxonomy" id="28195"/>
    <lineage>
        <taxon>Bacteria</taxon>
        <taxon>Pseudomonadati</taxon>
        <taxon>Bacteroidota</taxon>
        <taxon>Cytophagia</taxon>
        <taxon>Cytophagales</taxon>
        <taxon>Thermonemataceae</taxon>
        <taxon>Thermonema</taxon>
    </lineage>
</organism>
<dbReference type="EMBL" id="JAASRN010000002">
    <property type="protein sequence ID" value="NIK74234.1"/>
    <property type="molecule type" value="Genomic_DNA"/>
</dbReference>
<sequence>MNDTSAAEGIVVVPTYNEIENIEPLIRSVMGLAVPLDLLIVDDHSPDGTAARVRALQEEFPGRLHLIERPGKMGLGTAYITGFRYALARHYKYIFEMDADFSHNPQDLLRLYAACAQEGYDVAIGSRYITGVNVVNWPMKRVLLSYFASQYVRFITGMPVKDATAGFKCYRREVLETIDLDSIAFVGYAFQIAIKFQAWKYGFKLKEVPIVFTERTHGQSKMSFRIFKEAFWGVIKLKVESLFKSYRRPMPQELKTTPQNG</sequence>
<name>A0A846MRM4_9BACT</name>
<evidence type="ECO:0000256" key="1">
    <source>
        <dbReference type="ARBA" id="ARBA00006739"/>
    </source>
</evidence>
<dbReference type="FunFam" id="3.90.550.10:FF:000128">
    <property type="entry name" value="Glycosyl transferase family 2"/>
    <property type="match status" value="1"/>
</dbReference>
<dbReference type="Proteomes" id="UP000537126">
    <property type="component" value="Unassembled WGS sequence"/>
</dbReference>
<dbReference type="PANTHER" id="PTHR43398">
    <property type="entry name" value="DOLICHOL-PHOSPHATE MANNOSYLTRANSFERASE SUBUNIT 1"/>
    <property type="match status" value="1"/>
</dbReference>
<dbReference type="SUPFAM" id="SSF53448">
    <property type="entry name" value="Nucleotide-diphospho-sugar transferases"/>
    <property type="match status" value="1"/>
</dbReference>
<evidence type="ECO:0000256" key="3">
    <source>
        <dbReference type="ARBA" id="ARBA00022679"/>
    </source>
</evidence>
<comment type="caution">
    <text evidence="5">The sequence shown here is derived from an EMBL/GenBank/DDBJ whole genome shotgun (WGS) entry which is preliminary data.</text>
</comment>
<keyword evidence="3 5" id="KW-0808">Transferase</keyword>
<comment type="similarity">
    <text evidence="1">Belongs to the glycosyltransferase 2 family.</text>
</comment>
<evidence type="ECO:0000313" key="5">
    <source>
        <dbReference type="EMBL" id="NIK74234.1"/>
    </source>
</evidence>
<gene>
    <name evidence="5" type="ORF">FHS56_001747</name>
</gene>
<dbReference type="Gene3D" id="3.90.550.10">
    <property type="entry name" value="Spore Coat Polysaccharide Biosynthesis Protein SpsA, Chain A"/>
    <property type="match status" value="1"/>
</dbReference>
<evidence type="ECO:0000313" key="6">
    <source>
        <dbReference type="Proteomes" id="UP000537126"/>
    </source>
</evidence>
<dbReference type="RefSeq" id="WP_166919721.1">
    <property type="nucleotide sequence ID" value="NZ_JAASRN010000002.1"/>
</dbReference>
<dbReference type="CDD" id="cd06442">
    <property type="entry name" value="DPM1_like"/>
    <property type="match status" value="1"/>
</dbReference>
<dbReference type="InterPro" id="IPR001173">
    <property type="entry name" value="Glyco_trans_2-like"/>
</dbReference>
<dbReference type="GO" id="GO:0016020">
    <property type="term" value="C:membrane"/>
    <property type="evidence" value="ECO:0007669"/>
    <property type="project" value="GOC"/>
</dbReference>
<accession>A0A846MRM4</accession>
<keyword evidence="6" id="KW-1185">Reference proteome</keyword>
<dbReference type="InterPro" id="IPR029044">
    <property type="entry name" value="Nucleotide-diphossugar_trans"/>
</dbReference>
<evidence type="ECO:0000256" key="2">
    <source>
        <dbReference type="ARBA" id="ARBA00022676"/>
    </source>
</evidence>
<keyword evidence="2 5" id="KW-0328">Glycosyltransferase</keyword>
<dbReference type="PANTHER" id="PTHR43398:SF1">
    <property type="entry name" value="DOLICHOL-PHOSPHATE MANNOSYLTRANSFERASE SUBUNIT 1"/>
    <property type="match status" value="1"/>
</dbReference>